<accession>A0A5C8D4Z1</accession>
<evidence type="ECO:0000256" key="3">
    <source>
        <dbReference type="ARBA" id="ARBA00022729"/>
    </source>
</evidence>
<gene>
    <name evidence="4" type="ORF">EPJ79_05305</name>
</gene>
<dbReference type="SUPFAM" id="SSF53850">
    <property type="entry name" value="Periplasmic binding protein-like II"/>
    <property type="match status" value="1"/>
</dbReference>
<evidence type="ECO:0000313" key="5">
    <source>
        <dbReference type="Proteomes" id="UP000324638"/>
    </source>
</evidence>
<evidence type="ECO:0000256" key="1">
    <source>
        <dbReference type="ARBA" id="ARBA00004418"/>
    </source>
</evidence>
<dbReference type="Pfam" id="PF13379">
    <property type="entry name" value="NMT1_2"/>
    <property type="match status" value="1"/>
</dbReference>
<evidence type="ECO:0000313" key="4">
    <source>
        <dbReference type="EMBL" id="TXJ20559.1"/>
    </source>
</evidence>
<dbReference type="EMBL" id="SAXU01000001">
    <property type="protein sequence ID" value="TXJ20559.1"/>
    <property type="molecule type" value="Genomic_DNA"/>
</dbReference>
<dbReference type="PANTHER" id="PTHR30024">
    <property type="entry name" value="ALIPHATIC SULFONATES-BINDING PROTEIN-RELATED"/>
    <property type="match status" value="1"/>
</dbReference>
<organism evidence="4 5">
    <name type="scientific">Brachyspira aalborgi</name>
    <dbReference type="NCBI Taxonomy" id="29522"/>
    <lineage>
        <taxon>Bacteria</taxon>
        <taxon>Pseudomonadati</taxon>
        <taxon>Spirochaetota</taxon>
        <taxon>Spirochaetia</taxon>
        <taxon>Brachyspirales</taxon>
        <taxon>Brachyspiraceae</taxon>
        <taxon>Brachyspira</taxon>
    </lineage>
</organism>
<keyword evidence="3" id="KW-0732">Signal</keyword>
<dbReference type="PANTHER" id="PTHR30024:SF47">
    <property type="entry name" value="TAURINE-BINDING PERIPLASMIC PROTEIN"/>
    <property type="match status" value="1"/>
</dbReference>
<dbReference type="Gene3D" id="3.40.190.10">
    <property type="entry name" value="Periplasmic binding protein-like II"/>
    <property type="match status" value="2"/>
</dbReference>
<comment type="caution">
    <text evidence="4">The sequence shown here is derived from an EMBL/GenBank/DDBJ whole genome shotgun (WGS) entry which is preliminary data.</text>
</comment>
<evidence type="ECO:0000256" key="2">
    <source>
        <dbReference type="ARBA" id="ARBA00010742"/>
    </source>
</evidence>
<protein>
    <submittedName>
        <fullName evidence="4">ABC transporter substrate-binding protein</fullName>
    </submittedName>
</protein>
<reference evidence="4 5" key="1">
    <citation type="journal article" date="1992" name="Lakartidningen">
        <title>[Penicillin V and not amoxicillin is the first choice preparation in acute otitis].</title>
        <authorList>
            <person name="Kamme C."/>
            <person name="Lundgren K."/>
            <person name="Prellner K."/>
        </authorList>
    </citation>
    <scope>NUCLEOTIDE SEQUENCE [LARGE SCALE GENOMIC DNA]</scope>
    <source>
        <strain evidence="4 5">513A</strain>
    </source>
</reference>
<sequence>MRLLKRKFWEVQRVFAVLTIALFSIFAIVSCAKEEGGSENAIPQDVQSLVSGYNLEPLSKEDSDYVINLGYYDCDHMTAACVGEDTGIFKALGLKVSVTGNGNVPEAMSAGKMDVAYASFNTTLNAVKNKVPLFIAAENHTGGAEYFVVAKNINKPEDLLSKRISMGANAETENLNWAEWSADLNIPRDTKYYENFSMSDSDSYFAFKLGKLDGYGACDPWGSMAEYEDTGKILVRQNTDREIDGHGTCCKICMNYNFAKAHPKLAERILLAHAISVEYMYLHPYKAAEIFAKNYNVPLEVGLMTLWKKLNEEGRTITWKLNREYVYNQMKTMRRLGVRNDINQLNIDDYIDLSYFNNSGAKDFDKFIEEEVNPIFPLGMSYEEWRAKAVEVDNIIEKTGV</sequence>
<dbReference type="PROSITE" id="PS51257">
    <property type="entry name" value="PROKAR_LIPOPROTEIN"/>
    <property type="match status" value="1"/>
</dbReference>
<comment type="subcellular location">
    <subcellularLocation>
        <location evidence="1">Periplasm</location>
    </subcellularLocation>
</comment>
<dbReference type="GO" id="GO:0042597">
    <property type="term" value="C:periplasmic space"/>
    <property type="evidence" value="ECO:0007669"/>
    <property type="project" value="UniProtKB-SubCell"/>
</dbReference>
<comment type="similarity">
    <text evidence="2">Belongs to the bacterial solute-binding protein SsuA/TauA family.</text>
</comment>
<dbReference type="NCBIfam" id="NF040735">
    <property type="entry name" value="SBP_SaoX"/>
    <property type="match status" value="1"/>
</dbReference>
<proteinExistence type="inferred from homology"/>
<dbReference type="Proteomes" id="UP000324638">
    <property type="component" value="Unassembled WGS sequence"/>
</dbReference>
<dbReference type="RefSeq" id="WP_147738704.1">
    <property type="nucleotide sequence ID" value="NZ_SAXU01000001.1"/>
</dbReference>
<name>A0A5C8D4Z1_9SPIR</name>
<dbReference type="AlphaFoldDB" id="A0A5C8D4Z1"/>